<evidence type="ECO:0000256" key="2">
    <source>
        <dbReference type="ARBA" id="ARBA00001024"/>
    </source>
</evidence>
<comment type="subunit">
    <text evidence="5">Homodimer.</text>
</comment>
<evidence type="ECO:0000256" key="3">
    <source>
        <dbReference type="ARBA" id="ARBA00004613"/>
    </source>
</evidence>
<dbReference type="FunFam" id="3.40.50.1820:FF:000101">
    <property type="entry name" value="Hepatic triacylglycerol lipase"/>
    <property type="match status" value="1"/>
</dbReference>
<dbReference type="InterPro" id="IPR013818">
    <property type="entry name" value="Lipase"/>
</dbReference>
<evidence type="ECO:0000256" key="11">
    <source>
        <dbReference type="ARBA" id="ARBA00022674"/>
    </source>
</evidence>
<dbReference type="GO" id="GO:0016042">
    <property type="term" value="P:lipid catabolic process"/>
    <property type="evidence" value="ECO:0007669"/>
    <property type="project" value="UniProtKB-KW"/>
</dbReference>
<evidence type="ECO:0000256" key="35">
    <source>
        <dbReference type="RuleBase" id="RU004262"/>
    </source>
</evidence>
<evidence type="ECO:0000256" key="19">
    <source>
        <dbReference type="ARBA" id="ARBA00030539"/>
    </source>
</evidence>
<evidence type="ECO:0000256" key="24">
    <source>
        <dbReference type="ARBA" id="ARBA00047699"/>
    </source>
</evidence>
<dbReference type="EC" id="3.1.1.5" evidence="7"/>
<keyword evidence="33" id="KW-0106">Calcium</keyword>
<evidence type="ECO:0000256" key="17">
    <source>
        <dbReference type="ARBA" id="ARBA00023180"/>
    </source>
</evidence>
<dbReference type="CDD" id="cd00707">
    <property type="entry name" value="Pancreat_lipase_like"/>
    <property type="match status" value="1"/>
</dbReference>
<keyword evidence="14" id="KW-0345">HDL</keyword>
<organism evidence="38 39">
    <name type="scientific">Octodon degus</name>
    <name type="common">Degu</name>
    <name type="synonym">Sciurus degus</name>
    <dbReference type="NCBI Taxonomy" id="10160"/>
    <lineage>
        <taxon>Eukaryota</taxon>
        <taxon>Metazoa</taxon>
        <taxon>Chordata</taxon>
        <taxon>Craniata</taxon>
        <taxon>Vertebrata</taxon>
        <taxon>Euteleostomi</taxon>
        <taxon>Mammalia</taxon>
        <taxon>Eutheria</taxon>
        <taxon>Euarchontoglires</taxon>
        <taxon>Glires</taxon>
        <taxon>Rodentia</taxon>
        <taxon>Hystricomorpha</taxon>
        <taxon>Octodontidae</taxon>
        <taxon>Octodon</taxon>
    </lineage>
</organism>
<dbReference type="InParanoid" id="A0A6P3EP43"/>
<dbReference type="Proteomes" id="UP000515203">
    <property type="component" value="Unplaced"/>
</dbReference>
<evidence type="ECO:0000256" key="7">
    <source>
        <dbReference type="ARBA" id="ARBA00013274"/>
    </source>
</evidence>
<comment type="catalytic activity">
    <reaction evidence="23">
        <text>1,2-dihexadecanoyl-sn-glycero-3-phosphocholine + H2O = hexadecanoyl-sn-glycero-3-phosphocholine + hexadecanoate + H(+)</text>
        <dbReference type="Rhea" id="RHEA:41384"/>
        <dbReference type="ChEBI" id="CHEBI:7896"/>
        <dbReference type="ChEBI" id="CHEBI:15377"/>
        <dbReference type="ChEBI" id="CHEBI:15378"/>
        <dbReference type="ChEBI" id="CHEBI:64563"/>
        <dbReference type="ChEBI" id="CHEBI:72999"/>
    </reaction>
    <physiologicalReaction direction="left-to-right" evidence="23">
        <dbReference type="Rhea" id="RHEA:41385"/>
    </physiologicalReaction>
</comment>
<evidence type="ECO:0000256" key="18">
    <source>
        <dbReference type="ARBA" id="ARBA00029723"/>
    </source>
</evidence>
<comment type="catalytic activity">
    <reaction evidence="28">
        <text>1,2,3-tri-(9Z-octadecenoyl)-glycerol + H2O = di-(9Z)-octadecenoylglycerol + (9Z)-octadecenoate + H(+)</text>
        <dbReference type="Rhea" id="RHEA:38575"/>
        <dbReference type="ChEBI" id="CHEBI:15377"/>
        <dbReference type="ChEBI" id="CHEBI:15378"/>
        <dbReference type="ChEBI" id="CHEBI:30823"/>
        <dbReference type="ChEBI" id="CHEBI:53753"/>
        <dbReference type="ChEBI" id="CHEBI:75945"/>
    </reaction>
    <physiologicalReaction direction="left-to-right" evidence="28">
        <dbReference type="Rhea" id="RHEA:38576"/>
    </physiologicalReaction>
</comment>
<dbReference type="Gene3D" id="3.40.50.1820">
    <property type="entry name" value="alpha/beta hydrolase"/>
    <property type="match status" value="1"/>
</dbReference>
<evidence type="ECO:0000256" key="23">
    <source>
        <dbReference type="ARBA" id="ARBA00047668"/>
    </source>
</evidence>
<dbReference type="Gene3D" id="2.60.60.20">
    <property type="entry name" value="PLAT/LH2 domain"/>
    <property type="match status" value="1"/>
</dbReference>
<dbReference type="Pfam" id="PF00151">
    <property type="entry name" value="Lipase"/>
    <property type="match status" value="1"/>
</dbReference>
<feature type="binding site" evidence="33">
    <location>
        <position position="231"/>
    </location>
    <ligand>
        <name>Ca(2+)</name>
        <dbReference type="ChEBI" id="CHEBI:29108"/>
    </ligand>
</feature>
<evidence type="ECO:0000256" key="27">
    <source>
        <dbReference type="ARBA" id="ARBA00048382"/>
    </source>
</evidence>
<dbReference type="InterPro" id="IPR029058">
    <property type="entry name" value="AB_hydrolase_fold"/>
</dbReference>
<evidence type="ECO:0000256" key="20">
    <source>
        <dbReference type="ARBA" id="ARBA00031180"/>
    </source>
</evidence>
<evidence type="ECO:0000256" key="14">
    <source>
        <dbReference type="ARBA" id="ARBA00022850"/>
    </source>
</evidence>
<evidence type="ECO:0000256" key="16">
    <source>
        <dbReference type="ARBA" id="ARBA00023098"/>
    </source>
</evidence>
<dbReference type="OrthoDB" id="199913at2759"/>
<evidence type="ECO:0000256" key="25">
    <source>
        <dbReference type="ARBA" id="ARBA00048284"/>
    </source>
</evidence>
<evidence type="ECO:0000256" key="9">
    <source>
        <dbReference type="ARBA" id="ARBA00019624"/>
    </source>
</evidence>
<evidence type="ECO:0000256" key="31">
    <source>
        <dbReference type="ARBA" id="ARBA00049531"/>
    </source>
</evidence>
<accession>A0A6P3EP43</accession>
<keyword evidence="16" id="KW-0443">Lipid metabolism</keyword>
<evidence type="ECO:0000256" key="34">
    <source>
        <dbReference type="PROSITE-ProRule" id="PRU00152"/>
    </source>
</evidence>
<evidence type="ECO:0000256" key="28">
    <source>
        <dbReference type="ARBA" id="ARBA00048386"/>
    </source>
</evidence>
<keyword evidence="33" id="KW-0479">Metal-binding</keyword>
<feature type="binding site" evidence="33">
    <location>
        <position position="226"/>
    </location>
    <ligand>
        <name>Ca(2+)</name>
        <dbReference type="ChEBI" id="CHEBI:29108"/>
    </ligand>
</feature>
<evidence type="ECO:0000256" key="29">
    <source>
        <dbReference type="ARBA" id="ARBA00048656"/>
    </source>
</evidence>
<dbReference type="GO" id="GO:0008201">
    <property type="term" value="F:heparin binding"/>
    <property type="evidence" value="ECO:0007669"/>
    <property type="project" value="UniProtKB-KW"/>
</dbReference>
<feature type="active site" description="Charge relay system" evidence="32">
    <location>
        <position position="297"/>
    </location>
</feature>
<feature type="active site" description="Charge relay system" evidence="32">
    <location>
        <position position="212"/>
    </location>
</feature>
<evidence type="ECO:0000313" key="38">
    <source>
        <dbReference type="Proteomes" id="UP000515203"/>
    </source>
</evidence>
<keyword evidence="15" id="KW-0442">Lipid degradation</keyword>
<comment type="catalytic activity">
    <reaction evidence="22">
        <text>1,2-di-(9Z-octadecenoyl)-sn-glycero-3-phosphocholine + H2O = (9Z-octadecenoyl)-sn-glycero-3-phosphocholine + (9Z)-octadecenoate + H(+)</text>
        <dbReference type="Rhea" id="RHEA:38699"/>
        <dbReference type="ChEBI" id="CHEBI:15377"/>
        <dbReference type="ChEBI" id="CHEBI:15378"/>
        <dbReference type="ChEBI" id="CHEBI:30823"/>
        <dbReference type="ChEBI" id="CHEBI:74669"/>
        <dbReference type="ChEBI" id="CHEBI:76083"/>
    </reaction>
    <physiologicalReaction direction="left-to-right" evidence="22">
        <dbReference type="Rhea" id="RHEA:38700"/>
    </physiologicalReaction>
</comment>
<dbReference type="GO" id="GO:0004622">
    <property type="term" value="F:phosphatidylcholine lysophospholipase activity"/>
    <property type="evidence" value="ECO:0007669"/>
    <property type="project" value="UniProtKB-EC"/>
</dbReference>
<comment type="catalytic activity">
    <reaction evidence="31">
        <text>a 1-acyl-sn-glycero-3-phosphocholine + H2O = sn-glycerol 3-phosphocholine + a fatty acid + H(+)</text>
        <dbReference type="Rhea" id="RHEA:15177"/>
        <dbReference type="ChEBI" id="CHEBI:15377"/>
        <dbReference type="ChEBI" id="CHEBI:15378"/>
        <dbReference type="ChEBI" id="CHEBI:16870"/>
        <dbReference type="ChEBI" id="CHEBI:28868"/>
        <dbReference type="ChEBI" id="CHEBI:58168"/>
        <dbReference type="EC" id="3.1.1.5"/>
    </reaction>
</comment>
<evidence type="ECO:0000256" key="1">
    <source>
        <dbReference type="ARBA" id="ARBA00000111"/>
    </source>
</evidence>
<dbReference type="Pfam" id="PF01477">
    <property type="entry name" value="PLAT"/>
    <property type="match status" value="1"/>
</dbReference>
<evidence type="ECO:0000256" key="36">
    <source>
        <dbReference type="SAM" id="MobiDB-lite"/>
    </source>
</evidence>
<dbReference type="CTD" id="3990"/>
<keyword evidence="10" id="KW-0964">Secreted</keyword>
<evidence type="ECO:0000256" key="10">
    <source>
        <dbReference type="ARBA" id="ARBA00022525"/>
    </source>
</evidence>
<comment type="catalytic activity">
    <reaction evidence="30">
        <text>1,2,3-tri-(9Z-octadecenoyl)-glycerol + H2O = 2,3-di-(9Z)-octadecenoyl-sn-glycerol + (9Z)-octadecenoate + H(+)</text>
        <dbReference type="Rhea" id="RHEA:38391"/>
        <dbReference type="ChEBI" id="CHEBI:15377"/>
        <dbReference type="ChEBI" id="CHEBI:15378"/>
        <dbReference type="ChEBI" id="CHEBI:30823"/>
        <dbReference type="ChEBI" id="CHEBI:53753"/>
        <dbReference type="ChEBI" id="CHEBI:75824"/>
    </reaction>
    <physiologicalReaction direction="left-to-right" evidence="30">
        <dbReference type="Rhea" id="RHEA:38392"/>
    </physiologicalReaction>
</comment>
<dbReference type="GO" id="GO:0008970">
    <property type="term" value="F:phospholipase A1 activity"/>
    <property type="evidence" value="ECO:0007669"/>
    <property type="project" value="UniProtKB-EC"/>
</dbReference>
<name>A0A6P3EP43_OCTDE</name>
<evidence type="ECO:0000256" key="12">
    <source>
        <dbReference type="ARBA" id="ARBA00022729"/>
    </source>
</evidence>
<gene>
    <name evidence="39" type="primary">Lipc</name>
</gene>
<proteinExistence type="inferred from homology"/>
<evidence type="ECO:0000256" key="15">
    <source>
        <dbReference type="ARBA" id="ARBA00022963"/>
    </source>
</evidence>
<dbReference type="InterPro" id="IPR000734">
    <property type="entry name" value="TAG_lipase"/>
</dbReference>
<dbReference type="FunFam" id="2.60.60.20:FF:000010">
    <property type="entry name" value="hepatic triacylglycerol lipase"/>
    <property type="match status" value="1"/>
</dbReference>
<comment type="caution">
    <text evidence="34">Lacks conserved residue(s) required for the propagation of feature annotation.</text>
</comment>
<dbReference type="CDD" id="cd01758">
    <property type="entry name" value="PLAT_LPL"/>
    <property type="match status" value="1"/>
</dbReference>
<sequence>MARAQEAPATGKKTSDPREAGRMGSARCGAIFLVLCIFAQPCAHGQSLDPEPLGRPQVVETKKVLQKMETTFLLLLDEDSPGCEIGPHRPNSLQKCGFNASRPLVLIVHGWSVDGTLENWVHQLAAALGTQPVNVALVDWLALAHRHYAVAVRNARLVGQEVAALLRWMEESAHLSPSNVHLIGYSLGAHVAGFAGSLIGGRHKLGRITGLDAAGPLFEGTSPSERLSPDDAAFVDAIHTFTREHMGLSVGIKQPVAHDDFYPNGGSFQPGCHFLELYKHLAQHGLNAIPQTIKCAHERAVHLLIDSLLHEDAQSTGYQCSGMASFSRGLCLDCRKGRCSSLGYHARRQPRGKSKKLFLLTRAQAPFRVYHYQFRMQFVSHLERPVEPTFTLSLLGTKEEVQRVPVTLSEEIASNKTYSFLVTLELDVGELVLVKLKWERSAVWTSVWNTVQAIVPWGGHSRSSGLGLGLALQTIRVKAGETQQRMTFCSENKDDLLHPAQEKVFVRCEVNSKTLKRKSTGAVKPQ</sequence>
<evidence type="ECO:0000256" key="33">
    <source>
        <dbReference type="PIRSR" id="PIRSR000865-2"/>
    </source>
</evidence>
<feature type="domain" description="PLAT" evidence="37">
    <location>
        <begin position="370"/>
        <end position="508"/>
    </location>
</feature>
<dbReference type="PRINTS" id="PR00821">
    <property type="entry name" value="TAGLIPASE"/>
</dbReference>
<evidence type="ECO:0000256" key="6">
    <source>
        <dbReference type="ARBA" id="ARBA00013179"/>
    </source>
</evidence>
<dbReference type="EC" id="3.1.1.32" evidence="6"/>
<comment type="subcellular location">
    <subcellularLocation>
        <location evidence="3">Secreted</location>
    </subcellularLocation>
</comment>
<dbReference type="PANTHER" id="PTHR11610">
    <property type="entry name" value="LIPASE"/>
    <property type="match status" value="1"/>
</dbReference>
<evidence type="ECO:0000256" key="8">
    <source>
        <dbReference type="ARBA" id="ARBA00013279"/>
    </source>
</evidence>
<keyword evidence="11" id="KW-0358">Heparin-binding</keyword>
<evidence type="ECO:0000259" key="37">
    <source>
        <dbReference type="PROSITE" id="PS50095"/>
    </source>
</evidence>
<dbReference type="SUPFAM" id="SSF53474">
    <property type="entry name" value="alpha/beta-Hydrolases"/>
    <property type="match status" value="1"/>
</dbReference>
<dbReference type="SMART" id="SM00308">
    <property type="entry name" value="LH2"/>
    <property type="match status" value="1"/>
</dbReference>
<keyword evidence="38" id="KW-1185">Reference proteome</keyword>
<comment type="catalytic activity">
    <reaction evidence="26">
        <text>1,2,3-tributanoylglycerol + H2O = dibutanoylglycerol + butanoate + H(+)</text>
        <dbReference type="Rhea" id="RHEA:40475"/>
        <dbReference type="ChEBI" id="CHEBI:15377"/>
        <dbReference type="ChEBI" id="CHEBI:15378"/>
        <dbReference type="ChEBI" id="CHEBI:17968"/>
        <dbReference type="ChEBI" id="CHEBI:35020"/>
        <dbReference type="ChEBI" id="CHEBI:76478"/>
    </reaction>
    <physiologicalReaction direction="left-to-right" evidence="26">
        <dbReference type="Rhea" id="RHEA:40476"/>
    </physiologicalReaction>
</comment>
<dbReference type="EC" id="3.1.1.3" evidence="8"/>
<feature type="region of interest" description="Disordered" evidence="36">
    <location>
        <begin position="1"/>
        <end position="21"/>
    </location>
</feature>
<comment type="catalytic activity">
    <reaction evidence="1">
        <text>a 1,2-diacyl-sn-glycero-3-phosphocholine + H2O = a 2-acyl-sn-glycero-3-phosphocholine + a fatty acid + H(+)</text>
        <dbReference type="Rhea" id="RHEA:18689"/>
        <dbReference type="ChEBI" id="CHEBI:15377"/>
        <dbReference type="ChEBI" id="CHEBI:15378"/>
        <dbReference type="ChEBI" id="CHEBI:28868"/>
        <dbReference type="ChEBI" id="CHEBI:57643"/>
        <dbReference type="ChEBI" id="CHEBI:57875"/>
        <dbReference type="EC" id="3.1.1.32"/>
    </reaction>
</comment>
<dbReference type="PANTHER" id="PTHR11610:SF2">
    <property type="entry name" value="HEPATIC TRIACYLGLYCEROL LIPASE"/>
    <property type="match status" value="1"/>
</dbReference>
<dbReference type="RefSeq" id="XP_004629017.2">
    <property type="nucleotide sequence ID" value="XM_004628960.2"/>
</dbReference>
<dbReference type="InterPro" id="IPR036392">
    <property type="entry name" value="PLAT/LH2_dom_sf"/>
</dbReference>
<dbReference type="InterPro" id="IPR016272">
    <property type="entry name" value="Lipase_LIPH"/>
</dbReference>
<dbReference type="GO" id="GO:0034364">
    <property type="term" value="C:high-density lipoprotein particle"/>
    <property type="evidence" value="ECO:0007669"/>
    <property type="project" value="UniProtKB-KW"/>
</dbReference>
<dbReference type="PROSITE" id="PS50095">
    <property type="entry name" value="PLAT"/>
    <property type="match status" value="1"/>
</dbReference>
<keyword evidence="12" id="KW-0732">Signal</keyword>
<dbReference type="InterPro" id="IPR001024">
    <property type="entry name" value="PLAT/LH2_dom"/>
</dbReference>
<dbReference type="GeneID" id="101588703"/>
<dbReference type="PIRSF" id="PIRSF000865">
    <property type="entry name" value="Lipoprotein_lipase_LIPH"/>
    <property type="match status" value="1"/>
</dbReference>
<evidence type="ECO:0000256" key="4">
    <source>
        <dbReference type="ARBA" id="ARBA00010701"/>
    </source>
</evidence>
<evidence type="ECO:0000313" key="39">
    <source>
        <dbReference type="RefSeq" id="XP_004629017.2"/>
    </source>
</evidence>
<reference evidence="39" key="1">
    <citation type="submission" date="2025-08" db="UniProtKB">
        <authorList>
            <consortium name="RefSeq"/>
        </authorList>
    </citation>
    <scope>IDENTIFICATION</scope>
</reference>
<protein>
    <recommendedName>
        <fullName evidence="9">Hepatic triacylglycerol lipase</fullName>
        <ecNumber evidence="8">3.1.1.3</ecNumber>
        <ecNumber evidence="6">3.1.1.32</ecNumber>
        <ecNumber evidence="7">3.1.1.5</ecNumber>
    </recommendedName>
    <alternativeName>
        <fullName evidence="19">Lipase member C</fullName>
    </alternativeName>
    <alternativeName>
        <fullName evidence="18">Lysophospholipase</fullName>
    </alternativeName>
    <alternativeName>
        <fullName evidence="20">Phospholipase A1</fullName>
    </alternativeName>
</protein>
<evidence type="ECO:0000256" key="30">
    <source>
        <dbReference type="ARBA" id="ARBA00049452"/>
    </source>
</evidence>
<dbReference type="GO" id="GO:0004465">
    <property type="term" value="F:lipoprotein lipase activity"/>
    <property type="evidence" value="ECO:0007669"/>
    <property type="project" value="TreeGrafter"/>
</dbReference>
<feature type="active site" description="Nucleophile" evidence="32">
    <location>
        <position position="186"/>
    </location>
</feature>
<comment type="catalytic activity">
    <reaction evidence="27">
        <text>1,2-di-(9Z-octadecenoyl)-sn-glycerol + H2O = 2-(9Z-octadecenoyl)-glycerol + (9Z)-octadecenoate + H(+)</text>
        <dbReference type="Rhea" id="RHEA:38511"/>
        <dbReference type="ChEBI" id="CHEBI:15377"/>
        <dbReference type="ChEBI" id="CHEBI:15378"/>
        <dbReference type="ChEBI" id="CHEBI:30823"/>
        <dbReference type="ChEBI" id="CHEBI:52333"/>
        <dbReference type="ChEBI" id="CHEBI:73990"/>
    </reaction>
    <physiologicalReaction direction="left-to-right" evidence="27">
        <dbReference type="Rhea" id="RHEA:38512"/>
    </physiologicalReaction>
</comment>
<dbReference type="GO" id="GO:0046872">
    <property type="term" value="F:metal ion binding"/>
    <property type="evidence" value="ECO:0007669"/>
    <property type="project" value="UniProtKB-KW"/>
</dbReference>
<comment type="similarity">
    <text evidence="4 35">Belongs to the AB hydrolase superfamily. Lipase family.</text>
</comment>
<comment type="catalytic activity">
    <reaction evidence="25">
        <text>1-(9Z-octadecenoyl)-sn-glycero-3-phospho-L-serine + H2O = sn-glycero-3-phospho-L-serine + (9Z)-octadecenoate + H(+)</text>
        <dbReference type="Rhea" id="RHEA:40499"/>
        <dbReference type="ChEBI" id="CHEBI:15377"/>
        <dbReference type="ChEBI" id="CHEBI:15378"/>
        <dbReference type="ChEBI" id="CHEBI:30823"/>
        <dbReference type="ChEBI" id="CHEBI:64765"/>
        <dbReference type="ChEBI" id="CHEBI:74617"/>
    </reaction>
    <physiologicalReaction direction="left-to-right" evidence="25">
        <dbReference type="Rhea" id="RHEA:40500"/>
    </physiologicalReaction>
</comment>
<evidence type="ECO:0000256" key="26">
    <source>
        <dbReference type="ARBA" id="ARBA00048377"/>
    </source>
</evidence>
<comment type="catalytic activity">
    <reaction evidence="24">
        <text>1,3-di-(9Z-octadecenoyl)-glycerol + H2O = 3-(9Z-octadecenoyl)-sn-glycerol + (9Z)-octadecenoate + H(+)</text>
        <dbReference type="Rhea" id="RHEA:38651"/>
        <dbReference type="ChEBI" id="CHEBI:15377"/>
        <dbReference type="ChEBI" id="CHEBI:15378"/>
        <dbReference type="ChEBI" id="CHEBI:30823"/>
        <dbReference type="ChEBI" id="CHEBI:75735"/>
        <dbReference type="ChEBI" id="CHEBI:75938"/>
    </reaction>
    <physiologicalReaction direction="left-to-right" evidence="24">
        <dbReference type="Rhea" id="RHEA:38652"/>
    </physiologicalReaction>
</comment>
<dbReference type="PRINTS" id="PR00824">
    <property type="entry name" value="HEPLIPASE"/>
</dbReference>
<comment type="function">
    <text evidence="21">Catalyzes the hydrolysis of triglycerides and phospholipids present in circulating plasma lipoproteins, including chylomicrons, intermediate density lipoproteins (IDL), low density lipoproteins (LDL) of large size and high density lipoproteins (HDL), releasing free fatty acids (FFA) and smaller lipoprotein particles. Also exhibits lysophospholipase activity. Can hydrolyze both neutral lipid and phospholipid substrates but shows a greater binding affinity for neutral lipid substrates than phospholipid substrates. In native LDL, preferentially hydrolyzes the phosphatidylcholine species containing polyunsaturated fatty acids at sn-2 position.</text>
</comment>
<evidence type="ECO:0000256" key="13">
    <source>
        <dbReference type="ARBA" id="ARBA00022801"/>
    </source>
</evidence>
<dbReference type="GO" id="GO:0034185">
    <property type="term" value="F:apolipoprotein binding"/>
    <property type="evidence" value="ECO:0007669"/>
    <property type="project" value="TreeGrafter"/>
</dbReference>
<evidence type="ECO:0000256" key="5">
    <source>
        <dbReference type="ARBA" id="ARBA00011738"/>
    </source>
</evidence>
<dbReference type="InterPro" id="IPR033906">
    <property type="entry name" value="Lipase_N"/>
</dbReference>
<dbReference type="AlphaFoldDB" id="A0A6P3EP43"/>
<comment type="catalytic activity">
    <reaction evidence="2">
        <text>a triacylglycerol + H2O = a diacylglycerol + a fatty acid + H(+)</text>
        <dbReference type="Rhea" id="RHEA:12044"/>
        <dbReference type="ChEBI" id="CHEBI:15377"/>
        <dbReference type="ChEBI" id="CHEBI:15378"/>
        <dbReference type="ChEBI" id="CHEBI:17855"/>
        <dbReference type="ChEBI" id="CHEBI:18035"/>
        <dbReference type="ChEBI" id="CHEBI:28868"/>
        <dbReference type="EC" id="3.1.1.3"/>
    </reaction>
</comment>
<evidence type="ECO:0000256" key="21">
    <source>
        <dbReference type="ARBA" id="ARBA00045615"/>
    </source>
</evidence>
<evidence type="ECO:0000256" key="32">
    <source>
        <dbReference type="PIRSR" id="PIRSR000865-1"/>
    </source>
</evidence>
<keyword evidence="17" id="KW-0325">Glycoprotein</keyword>
<comment type="catalytic activity">
    <reaction evidence="29">
        <text>1-hexadecanoyl-sn-glycero-3-phosphocholine + H2O = sn-glycerol 3-phosphocholine + hexadecanoate + H(+)</text>
        <dbReference type="Rhea" id="RHEA:40435"/>
        <dbReference type="ChEBI" id="CHEBI:7896"/>
        <dbReference type="ChEBI" id="CHEBI:15377"/>
        <dbReference type="ChEBI" id="CHEBI:15378"/>
        <dbReference type="ChEBI" id="CHEBI:16870"/>
        <dbReference type="ChEBI" id="CHEBI:72998"/>
    </reaction>
    <physiologicalReaction direction="left-to-right" evidence="29">
        <dbReference type="Rhea" id="RHEA:40436"/>
    </physiologicalReaction>
</comment>
<evidence type="ECO:0000256" key="22">
    <source>
        <dbReference type="ARBA" id="ARBA00047643"/>
    </source>
</evidence>
<dbReference type="FunCoup" id="A0A6P3EP43">
    <property type="interactions" value="102"/>
</dbReference>
<dbReference type="InterPro" id="IPR002333">
    <property type="entry name" value="Lipase_hep"/>
</dbReference>
<keyword evidence="13" id="KW-0378">Hydrolase</keyword>
<dbReference type="SUPFAM" id="SSF49723">
    <property type="entry name" value="Lipase/lipooxygenase domain (PLAT/LH2 domain)"/>
    <property type="match status" value="1"/>
</dbReference>